<reference evidence="1 2" key="1">
    <citation type="submission" date="2013-02" db="EMBL/GenBank/DDBJ databases">
        <title>Draft genome sequence of Amycolatopsis vancoresmycina strain DSM 44592T.</title>
        <authorList>
            <person name="Kumar S."/>
            <person name="Kaur N."/>
            <person name="Kaur C."/>
            <person name="Raghava G.P.S."/>
            <person name="Mayilraj S."/>
        </authorList>
    </citation>
    <scope>NUCLEOTIDE SEQUENCE [LARGE SCALE GENOMIC DNA]</scope>
    <source>
        <strain evidence="1 2">DSM 44592</strain>
    </source>
</reference>
<name>R1H9M9_9PSEU</name>
<dbReference type="Proteomes" id="UP000014139">
    <property type="component" value="Unassembled WGS sequence"/>
</dbReference>
<feature type="non-terminal residue" evidence="1">
    <location>
        <position position="1"/>
    </location>
</feature>
<evidence type="ECO:0000313" key="2">
    <source>
        <dbReference type="Proteomes" id="UP000014139"/>
    </source>
</evidence>
<evidence type="ECO:0000313" key="1">
    <source>
        <dbReference type="EMBL" id="EOD57146.1"/>
    </source>
</evidence>
<organism evidence="1 2">
    <name type="scientific">Amycolatopsis vancoresmycina DSM 44592</name>
    <dbReference type="NCBI Taxonomy" id="1292037"/>
    <lineage>
        <taxon>Bacteria</taxon>
        <taxon>Bacillati</taxon>
        <taxon>Actinomycetota</taxon>
        <taxon>Actinomycetes</taxon>
        <taxon>Pseudonocardiales</taxon>
        <taxon>Pseudonocardiaceae</taxon>
        <taxon>Amycolatopsis</taxon>
    </lineage>
</organism>
<protein>
    <submittedName>
        <fullName evidence="1">Uncharacterized protein</fullName>
    </submittedName>
</protein>
<dbReference type="eggNOG" id="COG0542">
    <property type="taxonomic scope" value="Bacteria"/>
</dbReference>
<comment type="caution">
    <text evidence="1">The sequence shown here is derived from an EMBL/GenBank/DDBJ whole genome shotgun (WGS) entry which is preliminary data.</text>
</comment>
<keyword evidence="2" id="KW-1185">Reference proteome</keyword>
<dbReference type="EMBL" id="AOUO01000784">
    <property type="protein sequence ID" value="EOD57146.1"/>
    <property type="molecule type" value="Genomic_DNA"/>
</dbReference>
<dbReference type="PATRIC" id="fig|1292037.4.peg.8393"/>
<accession>R1H9M9</accession>
<sequence length="290" mass="31819">PLSRAVQTVADGVRPARLWLLLDEWSSVPLDLQPFLADLLRRSVLPVRGMTVKIAAIEHRARFFVPLDDDYLGIEVGSDAASAVSLDDALVFGRSPAAAQAFFRELFGNHVRPILASMLRTPVPGAFVDAAFDGGAFPELVRAAEGVPRDAINIAALAAQHAHDGKITLAHVRRAARDWYLRDKQSVISRDDDADRVLGLLVDEVVGRRRCRTFLLPARDRPAAIDTLCDARLLHILKRGVVDPRRPGRLYDGYAIDYGCYVALLAGNRRPADVFTVDKAVVDLERLGSS</sequence>
<gene>
    <name evidence="1" type="ORF">H480_44770</name>
</gene>
<proteinExistence type="predicted"/>
<dbReference type="AlphaFoldDB" id="R1H9M9"/>